<reference evidence="11 12" key="1">
    <citation type="journal article" date="2019" name="Environ. Microbiol.">
        <title>Species interactions and distinct microbial communities in high Arctic permafrost affected cryosols are associated with the CH4 and CO2 gas fluxes.</title>
        <authorList>
            <person name="Altshuler I."/>
            <person name="Hamel J."/>
            <person name="Turney S."/>
            <person name="Magnuson E."/>
            <person name="Levesque R."/>
            <person name="Greer C."/>
            <person name="Whyte L.G."/>
        </authorList>
    </citation>
    <scope>NUCLEOTIDE SEQUENCE [LARGE SCALE GENOMIC DNA]</scope>
    <source>
        <strain evidence="11 12">S5.20</strain>
    </source>
</reference>
<dbReference type="PANTHER" id="PTHR11707">
    <property type="entry name" value="L-ASPARAGINASE"/>
    <property type="match status" value="1"/>
</dbReference>
<dbReference type="EMBL" id="RCZG01000009">
    <property type="protein sequence ID" value="TPG32256.1"/>
    <property type="molecule type" value="Genomic_DNA"/>
</dbReference>
<comment type="catalytic activity">
    <reaction evidence="4">
        <text>L-asparagine + H2O = L-aspartate + NH4(+)</text>
        <dbReference type="Rhea" id="RHEA:21016"/>
        <dbReference type="ChEBI" id="CHEBI:15377"/>
        <dbReference type="ChEBI" id="CHEBI:28938"/>
        <dbReference type="ChEBI" id="CHEBI:29991"/>
        <dbReference type="ChEBI" id="CHEBI:58048"/>
        <dbReference type="EC" id="3.5.1.1"/>
    </reaction>
</comment>
<dbReference type="InterPro" id="IPR020827">
    <property type="entry name" value="Asparaginase/glutaminase_AS1"/>
</dbReference>
<feature type="active site" description="O-isoaspartyl threonine intermediate" evidence="5">
    <location>
        <position position="12"/>
    </location>
</feature>
<dbReference type="Pfam" id="PF00710">
    <property type="entry name" value="Asparaginase"/>
    <property type="match status" value="1"/>
</dbReference>
<dbReference type="InterPro" id="IPR040919">
    <property type="entry name" value="Asparaginase_C"/>
</dbReference>
<feature type="active site" evidence="7">
    <location>
        <position position="12"/>
    </location>
</feature>
<dbReference type="InterPro" id="IPR027474">
    <property type="entry name" value="L-asparaginase_N"/>
</dbReference>
<evidence type="ECO:0000256" key="4">
    <source>
        <dbReference type="ARBA" id="ARBA00049366"/>
    </source>
</evidence>
<dbReference type="InterPro" id="IPR037152">
    <property type="entry name" value="L-asparaginase_N_sf"/>
</dbReference>
<dbReference type="PIRSF" id="PIRSF001220">
    <property type="entry name" value="L-ASNase_gatD"/>
    <property type="match status" value="1"/>
</dbReference>
<dbReference type="InterPro" id="IPR004550">
    <property type="entry name" value="AsnASE_II"/>
</dbReference>
<feature type="domain" description="L-asparaginase N-terminal" evidence="9">
    <location>
        <begin position="3"/>
        <end position="159"/>
    </location>
</feature>
<comment type="caution">
    <text evidence="11">The sequence shown here is derived from an EMBL/GenBank/DDBJ whole genome shotgun (WGS) entry which is preliminary data.</text>
</comment>
<evidence type="ECO:0000259" key="10">
    <source>
        <dbReference type="Pfam" id="PF17763"/>
    </source>
</evidence>
<accession>A0A502E6T7</accession>
<dbReference type="RefSeq" id="WP_140695089.1">
    <property type="nucleotide sequence ID" value="NZ_RCZG01000009.1"/>
</dbReference>
<proteinExistence type="inferred from homology"/>
<dbReference type="PIRSF" id="PIRSF500176">
    <property type="entry name" value="L_ASNase"/>
    <property type="match status" value="1"/>
</dbReference>
<evidence type="ECO:0000313" key="11">
    <source>
        <dbReference type="EMBL" id="TPG32256.1"/>
    </source>
</evidence>
<dbReference type="GO" id="GO:0006528">
    <property type="term" value="P:asparagine metabolic process"/>
    <property type="evidence" value="ECO:0007669"/>
    <property type="project" value="InterPro"/>
</dbReference>
<evidence type="ECO:0000256" key="5">
    <source>
        <dbReference type="PIRSR" id="PIRSR001220-1"/>
    </source>
</evidence>
<dbReference type="InterPro" id="IPR027475">
    <property type="entry name" value="Asparaginase/glutaminase_AS2"/>
</dbReference>
<feature type="binding site" evidence="6">
    <location>
        <begin position="84"/>
        <end position="85"/>
    </location>
    <ligand>
        <name>substrate</name>
    </ligand>
</feature>
<dbReference type="InterPro" id="IPR036152">
    <property type="entry name" value="Asp/glu_Ase-like_sf"/>
</dbReference>
<dbReference type="Pfam" id="PF17763">
    <property type="entry name" value="Asparaginase_C"/>
    <property type="match status" value="1"/>
</dbReference>
<evidence type="ECO:0000256" key="1">
    <source>
        <dbReference type="ARBA" id="ARBA00010518"/>
    </source>
</evidence>
<evidence type="ECO:0000313" key="12">
    <source>
        <dbReference type="Proteomes" id="UP000320095"/>
    </source>
</evidence>
<comment type="similarity">
    <text evidence="1">Belongs to the asparaginase 1 family.</text>
</comment>
<feature type="binding site" evidence="6">
    <location>
        <position position="52"/>
    </location>
    <ligand>
        <name>substrate</name>
    </ligand>
</feature>
<keyword evidence="12" id="KW-1185">Reference proteome</keyword>
<dbReference type="PANTHER" id="PTHR11707:SF28">
    <property type="entry name" value="60 KDA LYSOPHOSPHOLIPASE"/>
    <property type="match status" value="1"/>
</dbReference>
<dbReference type="Gene3D" id="3.40.50.1170">
    <property type="entry name" value="L-asparaginase, N-terminal domain"/>
    <property type="match status" value="1"/>
</dbReference>
<protein>
    <recommendedName>
        <fullName evidence="2">asparaginase</fullName>
        <ecNumber evidence="2">3.5.1.1</ecNumber>
    </recommendedName>
</protein>
<feature type="active site" evidence="8">
    <location>
        <position position="84"/>
    </location>
</feature>
<organism evidence="11 12">
    <name type="scientific">Mycolicibacterium hodleri</name>
    <dbReference type="NCBI Taxonomy" id="49897"/>
    <lineage>
        <taxon>Bacteria</taxon>
        <taxon>Bacillati</taxon>
        <taxon>Actinomycetota</taxon>
        <taxon>Actinomycetes</taxon>
        <taxon>Mycobacteriales</taxon>
        <taxon>Mycobacteriaceae</taxon>
        <taxon>Mycolicibacterium</taxon>
    </lineage>
</organism>
<dbReference type="PROSITE" id="PS00144">
    <property type="entry name" value="ASN_GLN_ASE_1"/>
    <property type="match status" value="1"/>
</dbReference>
<evidence type="ECO:0000256" key="7">
    <source>
        <dbReference type="PROSITE-ProRule" id="PRU10099"/>
    </source>
</evidence>
<keyword evidence="3" id="KW-0378">Hydrolase</keyword>
<dbReference type="Proteomes" id="UP000320095">
    <property type="component" value="Unassembled WGS sequence"/>
</dbReference>
<dbReference type="InterPro" id="IPR027473">
    <property type="entry name" value="L-asparaginase_C"/>
</dbReference>
<dbReference type="OrthoDB" id="9788068at2"/>
<name>A0A502E6T7_9MYCO</name>
<dbReference type="PROSITE" id="PS00917">
    <property type="entry name" value="ASN_GLN_ASE_2"/>
    <property type="match status" value="1"/>
</dbReference>
<dbReference type="AlphaFoldDB" id="A0A502E6T7"/>
<evidence type="ECO:0000256" key="6">
    <source>
        <dbReference type="PIRSR" id="PIRSR001220-2"/>
    </source>
</evidence>
<dbReference type="EC" id="3.5.1.1" evidence="2"/>
<dbReference type="SFLD" id="SFLDS00057">
    <property type="entry name" value="Glutaminase/Asparaginase"/>
    <property type="match status" value="1"/>
</dbReference>
<evidence type="ECO:0000256" key="3">
    <source>
        <dbReference type="ARBA" id="ARBA00022801"/>
    </source>
</evidence>
<evidence type="ECO:0000256" key="8">
    <source>
        <dbReference type="PROSITE-ProRule" id="PRU10100"/>
    </source>
</evidence>
<dbReference type="CDD" id="cd08964">
    <property type="entry name" value="L-asparaginase_II"/>
    <property type="match status" value="1"/>
</dbReference>
<dbReference type="InterPro" id="IPR006034">
    <property type="entry name" value="Asparaginase/glutaminase-like"/>
</dbReference>
<evidence type="ECO:0000256" key="2">
    <source>
        <dbReference type="ARBA" id="ARBA00012920"/>
    </source>
</evidence>
<dbReference type="SMART" id="SM00870">
    <property type="entry name" value="Asparaginase"/>
    <property type="match status" value="1"/>
</dbReference>
<sequence>MSRVLVVTTGGTIATSTGVDGVARPTQTGSDLVAGLHTHVDVEVVDLMAVDSSQLTPADWDRMTAAVTAALRAKASGVVITHGTDTMEETALWLDLTHGGDMPVVLTGAMRSNDDPEADGPGNLGDAIVLAASPDARGIGVVVTLAGTIWQPLGLTKTGAGFVGVAVTPTARQRTWFGDLTAARAPRVDIVATYAGSDAVALDACVEAGAAGIVLESLGAGNAGAAVIDGVRRACAAGVEVVVSTRVPGARVTAGYGPGRMLVDAGAVVAPRLAPPQARVLLMAAMAAGKPVADVFERWARPC</sequence>
<feature type="domain" description="Asparaginase/glutaminase C-terminal" evidence="10">
    <location>
        <begin position="187"/>
        <end position="294"/>
    </location>
</feature>
<dbReference type="Gene3D" id="3.40.50.40">
    <property type="match status" value="1"/>
</dbReference>
<dbReference type="SUPFAM" id="SSF53774">
    <property type="entry name" value="Glutaminase/Asparaginase"/>
    <property type="match status" value="1"/>
</dbReference>
<gene>
    <name evidence="11" type="ORF">EAH80_20830</name>
</gene>
<dbReference type="GO" id="GO:0004067">
    <property type="term" value="F:asparaginase activity"/>
    <property type="evidence" value="ECO:0007669"/>
    <property type="project" value="UniProtKB-UniRule"/>
</dbReference>
<dbReference type="PRINTS" id="PR00139">
    <property type="entry name" value="ASNGLNASE"/>
</dbReference>
<evidence type="ECO:0000259" key="9">
    <source>
        <dbReference type="Pfam" id="PF00710"/>
    </source>
</evidence>
<dbReference type="PROSITE" id="PS51732">
    <property type="entry name" value="ASN_GLN_ASE_3"/>
    <property type="match status" value="1"/>
</dbReference>